<dbReference type="Proteomes" id="UP001361239">
    <property type="component" value="Unassembled WGS sequence"/>
</dbReference>
<dbReference type="PANTHER" id="PTHR30137:SF6">
    <property type="entry name" value="LUCIFERASE-LIKE MONOOXYGENASE"/>
    <property type="match status" value="1"/>
</dbReference>
<reference evidence="2 3" key="1">
    <citation type="submission" date="2024-03" db="EMBL/GenBank/DDBJ databases">
        <authorList>
            <person name="Jo J.-H."/>
        </authorList>
    </citation>
    <scope>NUCLEOTIDE SEQUENCE [LARGE SCALE GENOMIC DNA]</scope>
    <source>
        <strain evidence="2 3">PS1R-30</strain>
    </source>
</reference>
<comment type="caution">
    <text evidence="2">The sequence shown here is derived from an EMBL/GenBank/DDBJ whole genome shotgun (WGS) entry which is preliminary data.</text>
</comment>
<name>A0ABU8RZF3_9SPHN</name>
<feature type="domain" description="Luciferase-like" evidence="1">
    <location>
        <begin position="16"/>
        <end position="245"/>
    </location>
</feature>
<dbReference type="Gene3D" id="3.20.20.30">
    <property type="entry name" value="Luciferase-like domain"/>
    <property type="match status" value="1"/>
</dbReference>
<dbReference type="InterPro" id="IPR011251">
    <property type="entry name" value="Luciferase-like_dom"/>
</dbReference>
<dbReference type="SUPFAM" id="SSF51679">
    <property type="entry name" value="Bacterial luciferase-like"/>
    <property type="match status" value="1"/>
</dbReference>
<protein>
    <submittedName>
        <fullName evidence="2">LLM class flavin-dependent oxidoreductase</fullName>
    </submittedName>
</protein>
<sequence>MYLSMRFDFRNPAFAGTTMADRYAAALDIAEWADGLGIPASIAVSEHHGSEDGYIPSPQLIIAAMAARTKSLRFSTAATIAPFHDPLRLAEDFCVLDNITNGRVDLIVAGGYAPSEFAMFDVPIKERPKRVTEVVNTLKAAFAGEPFEYRGRTVHVTPAPVRPGGPKVIMGGASEPAARRAARIADGFVPSEQKFWEFYRDEMQKLGKGDPGPGMGGGSAQVTALAKDVDAGWAAMGQAFLHETNAYAAWRVAAGEDTPYDPFPNVEALRGADFYHVVTPEDYVAQLKAAPFAAAQFHPLCGGMPIQAAWNSLKLFETEVLPAFR</sequence>
<proteinExistence type="predicted"/>
<dbReference type="PANTHER" id="PTHR30137">
    <property type="entry name" value="LUCIFERASE-LIKE MONOOXYGENASE"/>
    <property type="match status" value="1"/>
</dbReference>
<evidence type="ECO:0000313" key="2">
    <source>
        <dbReference type="EMBL" id="MEJ5978399.1"/>
    </source>
</evidence>
<gene>
    <name evidence="2" type="ORF">WG901_17230</name>
</gene>
<dbReference type="Pfam" id="PF00296">
    <property type="entry name" value="Bac_luciferase"/>
    <property type="match status" value="1"/>
</dbReference>
<dbReference type="EMBL" id="JBBHJZ010000003">
    <property type="protein sequence ID" value="MEJ5978399.1"/>
    <property type="molecule type" value="Genomic_DNA"/>
</dbReference>
<accession>A0ABU8RZF3</accession>
<evidence type="ECO:0000313" key="3">
    <source>
        <dbReference type="Proteomes" id="UP001361239"/>
    </source>
</evidence>
<keyword evidence="3" id="KW-1185">Reference proteome</keyword>
<evidence type="ECO:0000259" key="1">
    <source>
        <dbReference type="Pfam" id="PF00296"/>
    </source>
</evidence>
<dbReference type="InterPro" id="IPR050766">
    <property type="entry name" value="Bact_Lucif_Oxidored"/>
</dbReference>
<organism evidence="2 3">
    <name type="scientific">Novosphingobium anseongense</name>
    <dbReference type="NCBI Taxonomy" id="3133436"/>
    <lineage>
        <taxon>Bacteria</taxon>
        <taxon>Pseudomonadati</taxon>
        <taxon>Pseudomonadota</taxon>
        <taxon>Alphaproteobacteria</taxon>
        <taxon>Sphingomonadales</taxon>
        <taxon>Sphingomonadaceae</taxon>
        <taxon>Novosphingobium</taxon>
    </lineage>
</organism>
<dbReference type="RefSeq" id="WP_339588322.1">
    <property type="nucleotide sequence ID" value="NZ_JBBHJZ010000003.1"/>
</dbReference>
<dbReference type="InterPro" id="IPR036661">
    <property type="entry name" value="Luciferase-like_sf"/>
</dbReference>